<protein>
    <submittedName>
        <fullName evidence="1">Uncharacterized protein (TIGR02453 family)</fullName>
    </submittedName>
</protein>
<accession>A0A4Q7MI14</accession>
<dbReference type="Pfam" id="PF09365">
    <property type="entry name" value="DUF2461"/>
    <property type="match status" value="1"/>
</dbReference>
<dbReference type="PIRSF" id="PIRSF028451">
    <property type="entry name" value="UCP028451"/>
    <property type="match status" value="1"/>
</dbReference>
<dbReference type="PANTHER" id="PTHR36452:SF1">
    <property type="entry name" value="DUF2461 DOMAIN-CONTAINING PROTEIN"/>
    <property type="match status" value="1"/>
</dbReference>
<gene>
    <name evidence="1" type="ORF">EV187_0248</name>
</gene>
<dbReference type="InterPro" id="IPR015996">
    <property type="entry name" value="UCP028451"/>
</dbReference>
<comment type="caution">
    <text evidence="1">The sequence shown here is derived from an EMBL/GenBank/DDBJ whole genome shotgun (WGS) entry which is preliminary data.</text>
</comment>
<dbReference type="InterPro" id="IPR012808">
    <property type="entry name" value="CHP02453"/>
</dbReference>
<reference evidence="1 2" key="1">
    <citation type="submission" date="2019-02" db="EMBL/GenBank/DDBJ databases">
        <title>Genomic Encyclopedia of Type Strains, Phase IV (KMG-IV): sequencing the most valuable type-strain genomes for metagenomic binning, comparative biology and taxonomic classification.</title>
        <authorList>
            <person name="Goeker M."/>
        </authorList>
    </citation>
    <scope>NUCLEOTIDE SEQUENCE [LARGE SCALE GENOMIC DNA]</scope>
    <source>
        <strain evidence="1 2">DSM 43045</strain>
    </source>
</reference>
<name>A0A4Q7MI14_9MICO</name>
<dbReference type="EMBL" id="SGWY01000001">
    <property type="protein sequence ID" value="RZS67826.1"/>
    <property type="molecule type" value="Genomic_DNA"/>
</dbReference>
<evidence type="ECO:0000313" key="2">
    <source>
        <dbReference type="Proteomes" id="UP000293289"/>
    </source>
</evidence>
<dbReference type="PANTHER" id="PTHR36452">
    <property type="entry name" value="CHROMOSOME 12, WHOLE GENOME SHOTGUN SEQUENCE"/>
    <property type="match status" value="1"/>
</dbReference>
<organism evidence="1 2">
    <name type="scientific">Agromyces ramosus</name>
    <dbReference type="NCBI Taxonomy" id="33879"/>
    <lineage>
        <taxon>Bacteria</taxon>
        <taxon>Bacillati</taxon>
        <taxon>Actinomycetota</taxon>
        <taxon>Actinomycetes</taxon>
        <taxon>Micrococcales</taxon>
        <taxon>Microbacteriaceae</taxon>
        <taxon>Agromyces</taxon>
    </lineage>
</organism>
<dbReference type="Proteomes" id="UP000293289">
    <property type="component" value="Unassembled WGS sequence"/>
</dbReference>
<sequence length="212" mass="23036">MGAFTGWPARAVEFYRGLGADNSKAYWTSHRAEYDELVLEPMQALLEDLADEFGEGRIFRPYRDIRFAADKSPYKTAIGATLGGSGYVQFSASGLGVGAGCHVMAHDQLARFRAAVDEHRSGEALVAAVAAVEAGGVSVSARERLKRIPRGMDPDHPRADLLRDKDLAAWVEWPVAPWLHTSAAETHVAEALRASKPLTDWLDAHVGPSAIR</sequence>
<proteinExistence type="predicted"/>
<keyword evidence="2" id="KW-1185">Reference proteome</keyword>
<evidence type="ECO:0000313" key="1">
    <source>
        <dbReference type="EMBL" id="RZS67826.1"/>
    </source>
</evidence>
<dbReference type="RefSeq" id="WP_130351224.1">
    <property type="nucleotide sequence ID" value="NZ_SGWY01000001.1"/>
</dbReference>
<dbReference type="AlphaFoldDB" id="A0A4Q7MI14"/>
<dbReference type="OrthoDB" id="9794241at2"/>